<dbReference type="Gene3D" id="2.130.10.10">
    <property type="entry name" value="YVTN repeat-like/Quinoprotein amine dehydrogenase"/>
    <property type="match status" value="1"/>
</dbReference>
<keyword evidence="6" id="KW-1185">Reference proteome</keyword>
<dbReference type="InterPro" id="IPR015943">
    <property type="entry name" value="WD40/YVTN_repeat-like_dom_sf"/>
</dbReference>
<dbReference type="eggNOG" id="KOG1407">
    <property type="taxonomic scope" value="Eukaryota"/>
</dbReference>
<dbReference type="Pfam" id="PF00400">
    <property type="entry name" value="WD40"/>
    <property type="match status" value="1"/>
</dbReference>
<dbReference type="PROSITE" id="PS50082">
    <property type="entry name" value="WD_REPEATS_2"/>
    <property type="match status" value="1"/>
</dbReference>
<keyword evidence="2" id="KW-0677">Repeat</keyword>
<dbReference type="STRING" id="1537102.L0B203"/>
<evidence type="ECO:0000256" key="3">
    <source>
        <dbReference type="ARBA" id="ARBA00046343"/>
    </source>
</evidence>
<proteinExistence type="inferred from homology"/>
<evidence type="ECO:0000256" key="4">
    <source>
        <dbReference type="PROSITE-ProRule" id="PRU00221"/>
    </source>
</evidence>
<dbReference type="GeneID" id="15804779"/>
<dbReference type="OrthoDB" id="340259at2759"/>
<dbReference type="PROSITE" id="PS50294">
    <property type="entry name" value="WD_REPEATS_REGION"/>
    <property type="match status" value="1"/>
</dbReference>
<dbReference type="GO" id="GO:0000445">
    <property type="term" value="C:THO complex part of transcription export complex"/>
    <property type="evidence" value="ECO:0007669"/>
    <property type="project" value="TreeGrafter"/>
</dbReference>
<evidence type="ECO:0000313" key="5">
    <source>
        <dbReference type="EMBL" id="AFZ81518.1"/>
    </source>
</evidence>
<dbReference type="RefSeq" id="XP_004831184.1">
    <property type="nucleotide sequence ID" value="XM_004831127.1"/>
</dbReference>
<evidence type="ECO:0000256" key="1">
    <source>
        <dbReference type="ARBA" id="ARBA00022574"/>
    </source>
</evidence>
<dbReference type="SMART" id="SM00320">
    <property type="entry name" value="WD40"/>
    <property type="match status" value="3"/>
</dbReference>
<dbReference type="InterPro" id="IPR001680">
    <property type="entry name" value="WD40_rpt"/>
</dbReference>
<feature type="repeat" description="WD" evidence="4">
    <location>
        <begin position="246"/>
        <end position="280"/>
    </location>
</feature>
<keyword evidence="1 4" id="KW-0853">WD repeat</keyword>
<dbReference type="PANTHER" id="PTHR22839">
    <property type="entry name" value="THO COMPLEX SUBUNIT 3 THO3"/>
    <property type="match status" value="1"/>
</dbReference>
<evidence type="ECO:0000256" key="2">
    <source>
        <dbReference type="ARBA" id="ARBA00022737"/>
    </source>
</evidence>
<name>L0B203_THEEQ</name>
<sequence length="412" mass="45313">MSQRILKVTTFDTAPPLLPQHGVAKRALASQVGNNRLLPENLTKVKNTAEIPKSLRCICPSQDTLKIKSKIRSISYNSTGSRLYIATRDVIYLLNTQTLAVDFSLSVKCTMLIAHPKLPDCFALLLQGTNSSKPSVKIYEVKKNTKNLKGELVVTHVITSAFEDSWYTGCWSLDGRFIALVDRDDILQFVDLNECIQNVNKELQKEHSIKLDCEAYGLLYTLDSLIIQRVDGAIQIINDSKDSIVERAHSHIVTAASFSKSTNILATGGSDHVVNIFDINEDYTCVGTFPRIEGQISSLSFSTDGTFLAWGTKDTAATLDLQAGSYSTTSDLSMHRDDKLGGSGNDVATEDFSLTVAAINPCEIYYQHNTPCSVTHVAFSPNKYVIAYACDFDAFPKSGHSTHSNLVGFLHL</sequence>
<organism evidence="5 6">
    <name type="scientific">Theileria equi strain WA</name>
    <dbReference type="NCBI Taxonomy" id="1537102"/>
    <lineage>
        <taxon>Eukaryota</taxon>
        <taxon>Sar</taxon>
        <taxon>Alveolata</taxon>
        <taxon>Apicomplexa</taxon>
        <taxon>Aconoidasida</taxon>
        <taxon>Piroplasmida</taxon>
        <taxon>Theileriidae</taxon>
        <taxon>Theileria</taxon>
    </lineage>
</organism>
<gene>
    <name evidence="5" type="ORF">BEWA_009310</name>
</gene>
<dbReference type="SUPFAM" id="SSF50978">
    <property type="entry name" value="WD40 repeat-like"/>
    <property type="match status" value="1"/>
</dbReference>
<reference evidence="5 6" key="1">
    <citation type="journal article" date="2012" name="BMC Genomics">
        <title>Comparative genomic analysis and phylogenetic position of Theileria equi.</title>
        <authorList>
            <person name="Kappmeyer L.S."/>
            <person name="Thiagarajan M."/>
            <person name="Herndon D.R."/>
            <person name="Ramsay J.D."/>
            <person name="Caler E."/>
            <person name="Djikeng A."/>
            <person name="Gillespie J.J."/>
            <person name="Lau A.O."/>
            <person name="Roalson E.H."/>
            <person name="Silva J.C."/>
            <person name="Silva M.G."/>
            <person name="Suarez C.E."/>
            <person name="Ueti M.W."/>
            <person name="Nene V.M."/>
            <person name="Mealey R.H."/>
            <person name="Knowles D.P."/>
            <person name="Brayton K.A."/>
        </authorList>
    </citation>
    <scope>NUCLEOTIDE SEQUENCE [LARGE SCALE GENOMIC DNA]</scope>
    <source>
        <strain evidence="5 6">WA</strain>
    </source>
</reference>
<dbReference type="KEGG" id="beq:BEWA_009310"/>
<dbReference type="VEuPathDB" id="PiroplasmaDB:BEWA_009310"/>
<dbReference type="AlphaFoldDB" id="L0B203"/>
<dbReference type="InterPro" id="IPR040132">
    <property type="entry name" value="Tex1/THOC3"/>
</dbReference>
<protein>
    <submittedName>
        <fullName evidence="5">Uncharacterized protein</fullName>
    </submittedName>
</protein>
<comment type="similarity">
    <text evidence="3">Belongs to the THOC3 family.</text>
</comment>
<dbReference type="InterPro" id="IPR036322">
    <property type="entry name" value="WD40_repeat_dom_sf"/>
</dbReference>
<dbReference type="GO" id="GO:0006406">
    <property type="term" value="P:mRNA export from nucleus"/>
    <property type="evidence" value="ECO:0007669"/>
    <property type="project" value="InterPro"/>
</dbReference>
<dbReference type="PANTHER" id="PTHR22839:SF0">
    <property type="entry name" value="THO COMPLEX SUBUNIT 3"/>
    <property type="match status" value="1"/>
</dbReference>
<dbReference type="Proteomes" id="UP000031512">
    <property type="component" value="Chromosome 3"/>
</dbReference>
<dbReference type="EMBL" id="CP001670">
    <property type="protein sequence ID" value="AFZ81518.1"/>
    <property type="molecule type" value="Genomic_DNA"/>
</dbReference>
<evidence type="ECO:0000313" key="6">
    <source>
        <dbReference type="Proteomes" id="UP000031512"/>
    </source>
</evidence>
<accession>L0B203</accession>